<dbReference type="Pfam" id="PF02562">
    <property type="entry name" value="PhoH"/>
    <property type="match status" value="1"/>
</dbReference>
<comment type="similarity">
    <text evidence="2">Belongs to the PhoH family.</text>
</comment>
<feature type="compositionally biased region" description="Basic residues" evidence="7">
    <location>
        <begin position="325"/>
        <end position="334"/>
    </location>
</feature>
<dbReference type="SUPFAM" id="SSF52540">
    <property type="entry name" value="P-loop containing nucleoside triphosphate hydrolases"/>
    <property type="match status" value="1"/>
</dbReference>
<evidence type="ECO:0000256" key="6">
    <source>
        <dbReference type="ARBA" id="ARBA00039970"/>
    </source>
</evidence>
<dbReference type="Gene3D" id="3.40.50.300">
    <property type="entry name" value="P-loop containing nucleotide triphosphate hydrolases"/>
    <property type="match status" value="1"/>
</dbReference>
<gene>
    <name evidence="9" type="ORF">Q0N40_06925</name>
</gene>
<evidence type="ECO:0000259" key="8">
    <source>
        <dbReference type="Pfam" id="PF02562"/>
    </source>
</evidence>
<keyword evidence="10" id="KW-1185">Reference proteome</keyword>
<dbReference type="KEGG" id="cpsk:Q0N40_06925"/>
<dbReference type="AlphaFoldDB" id="A0AAU0PX38"/>
<dbReference type="EMBL" id="CP137757">
    <property type="protein sequence ID" value="WPF24286.1"/>
    <property type="molecule type" value="Genomic_DNA"/>
</dbReference>
<evidence type="ECO:0000256" key="2">
    <source>
        <dbReference type="ARBA" id="ARBA00010393"/>
    </source>
</evidence>
<evidence type="ECO:0000256" key="5">
    <source>
        <dbReference type="ARBA" id="ARBA00022840"/>
    </source>
</evidence>
<dbReference type="InterPro" id="IPR003714">
    <property type="entry name" value="PhoH"/>
</dbReference>
<evidence type="ECO:0000256" key="7">
    <source>
        <dbReference type="SAM" id="MobiDB-lite"/>
    </source>
</evidence>
<organism evidence="9 10">
    <name type="scientific">Corynebacterium pseudokroppenstedtii</name>
    <dbReference type="NCBI Taxonomy" id="2804917"/>
    <lineage>
        <taxon>Bacteria</taxon>
        <taxon>Bacillati</taxon>
        <taxon>Actinomycetota</taxon>
        <taxon>Actinomycetes</taxon>
        <taxon>Mycobacteriales</taxon>
        <taxon>Corynebacteriaceae</taxon>
        <taxon>Corynebacterium</taxon>
    </lineage>
</organism>
<dbReference type="PANTHER" id="PTHR30473">
    <property type="entry name" value="PROTEIN PHOH"/>
    <property type="match status" value="1"/>
</dbReference>
<dbReference type="RefSeq" id="WP_221923639.1">
    <property type="nucleotide sequence ID" value="NZ_CP137757.1"/>
</dbReference>
<evidence type="ECO:0000256" key="3">
    <source>
        <dbReference type="ARBA" id="ARBA00022490"/>
    </source>
</evidence>
<comment type="subcellular location">
    <subcellularLocation>
        <location evidence="1">Cytoplasm</location>
    </subcellularLocation>
</comment>
<keyword evidence="3" id="KW-0963">Cytoplasm</keyword>
<dbReference type="InterPro" id="IPR051451">
    <property type="entry name" value="PhoH2-like"/>
</dbReference>
<protein>
    <recommendedName>
        <fullName evidence="6">PhoH-like protein</fullName>
    </recommendedName>
</protein>
<sequence>MSSAISSLSFDLDDDYAPQVLGPADQNLRIVERSVDADVHVRGARVTVSGRPADCQAVRRIFLELQSMARRGHPISADAVSRTVTLVRGEAATLPSESAAIVTRRGRGVHPKTPGQRDYVDAIDSNTIVFGIGPAGSGKTYLAMAKAVQALQHREVHRIILTRPAVEAGENLGFLPGTLHEKIDPYLRPLHDALRDMVEPETIPKLMESGIIEVAPLAYMRGRTLNDAFVILDEAQNTTPAQMKMFLTRLGFGTTMVVTGDLTQVDLPHQESGLARAVNVLDGVKDISVIRMQSEDVVRHHLVSAIVDAYAAFEGDDGDSPHAGTSRRGKRHGGHRDVGRTQGERPQHQRYVWKDSE</sequence>
<evidence type="ECO:0000313" key="10">
    <source>
        <dbReference type="Proteomes" id="UP001174314"/>
    </source>
</evidence>
<keyword evidence="5" id="KW-0067">ATP-binding</keyword>
<evidence type="ECO:0000256" key="1">
    <source>
        <dbReference type="ARBA" id="ARBA00004496"/>
    </source>
</evidence>
<accession>A0AAU0PX38</accession>
<dbReference type="GO" id="GO:0005524">
    <property type="term" value="F:ATP binding"/>
    <property type="evidence" value="ECO:0007669"/>
    <property type="project" value="UniProtKB-KW"/>
</dbReference>
<dbReference type="InterPro" id="IPR027417">
    <property type="entry name" value="P-loop_NTPase"/>
</dbReference>
<feature type="domain" description="PhoH-like protein" evidence="8">
    <location>
        <begin position="109"/>
        <end position="310"/>
    </location>
</feature>
<evidence type="ECO:0000313" key="9">
    <source>
        <dbReference type="EMBL" id="WPF24286.1"/>
    </source>
</evidence>
<dbReference type="PANTHER" id="PTHR30473:SF1">
    <property type="entry name" value="PHOH-LIKE PROTEIN"/>
    <property type="match status" value="1"/>
</dbReference>
<feature type="compositionally biased region" description="Basic and acidic residues" evidence="7">
    <location>
        <begin position="335"/>
        <end position="357"/>
    </location>
</feature>
<feature type="region of interest" description="Disordered" evidence="7">
    <location>
        <begin position="316"/>
        <end position="357"/>
    </location>
</feature>
<reference evidence="9 10" key="1">
    <citation type="submission" date="2023-10" db="EMBL/GenBank/DDBJ databases">
        <title>complete genome sequence of Corynebacterium pseudokroppenstedtii P15-C1.</title>
        <authorList>
            <person name="Bruggemann H."/>
            <person name="Poehlein A."/>
        </authorList>
    </citation>
    <scope>NUCLEOTIDE SEQUENCE [LARGE SCALE GENOMIC DNA]</scope>
    <source>
        <strain evidence="9 10">P15_C1</strain>
    </source>
</reference>
<dbReference type="FunFam" id="3.40.50.300:FF:000013">
    <property type="entry name" value="PhoH family ATPase"/>
    <property type="match status" value="1"/>
</dbReference>
<evidence type="ECO:0000256" key="4">
    <source>
        <dbReference type="ARBA" id="ARBA00022741"/>
    </source>
</evidence>
<proteinExistence type="inferred from homology"/>
<dbReference type="Proteomes" id="UP001174314">
    <property type="component" value="Chromosome"/>
</dbReference>
<keyword evidence="4" id="KW-0547">Nucleotide-binding</keyword>
<name>A0AAU0PX38_9CORY</name>
<dbReference type="GO" id="GO:0005829">
    <property type="term" value="C:cytosol"/>
    <property type="evidence" value="ECO:0007669"/>
    <property type="project" value="TreeGrafter"/>
</dbReference>